<accession>A0A7J3YU63</accession>
<dbReference type="EMBL" id="DRYU01000009">
    <property type="protein sequence ID" value="HHP92104.1"/>
    <property type="molecule type" value="Genomic_DNA"/>
</dbReference>
<dbReference type="CDD" id="cd03801">
    <property type="entry name" value="GT4_PimA-like"/>
    <property type="match status" value="1"/>
</dbReference>
<dbReference type="PANTHER" id="PTHR46401:SF8">
    <property type="entry name" value="BLL6006 PROTEIN"/>
    <property type="match status" value="1"/>
</dbReference>
<feature type="domain" description="Glycosyl transferase family 1" evidence="1">
    <location>
        <begin position="182"/>
        <end position="334"/>
    </location>
</feature>
<reference evidence="3" key="1">
    <citation type="journal article" date="2020" name="mSystems">
        <title>Genome- and Community-Level Interaction Insights into Carbon Utilization and Element Cycling Functions of Hydrothermarchaeota in Hydrothermal Sediment.</title>
        <authorList>
            <person name="Zhou Z."/>
            <person name="Liu Y."/>
            <person name="Xu W."/>
            <person name="Pan J."/>
            <person name="Luo Z.H."/>
            <person name="Li M."/>
        </authorList>
    </citation>
    <scope>NUCLEOTIDE SEQUENCE [LARGE SCALE GENOMIC DNA]</scope>
    <source>
        <strain evidence="3">SpSt-1109</strain>
    </source>
</reference>
<evidence type="ECO:0000259" key="2">
    <source>
        <dbReference type="Pfam" id="PF13439"/>
    </source>
</evidence>
<dbReference type="GO" id="GO:0016757">
    <property type="term" value="F:glycosyltransferase activity"/>
    <property type="evidence" value="ECO:0007669"/>
    <property type="project" value="InterPro"/>
</dbReference>
<evidence type="ECO:0000313" key="3">
    <source>
        <dbReference type="EMBL" id="HHP92104.1"/>
    </source>
</evidence>
<dbReference type="SUPFAM" id="SSF53756">
    <property type="entry name" value="UDP-Glycosyltransferase/glycogen phosphorylase"/>
    <property type="match status" value="1"/>
</dbReference>
<dbReference type="InterPro" id="IPR001296">
    <property type="entry name" value="Glyco_trans_1"/>
</dbReference>
<dbReference type="PANTHER" id="PTHR46401">
    <property type="entry name" value="GLYCOSYLTRANSFERASE WBBK-RELATED"/>
    <property type="match status" value="1"/>
</dbReference>
<protein>
    <submittedName>
        <fullName evidence="3">Glycosyltransferase family 1 protein</fullName>
    </submittedName>
</protein>
<evidence type="ECO:0000259" key="1">
    <source>
        <dbReference type="Pfam" id="PF00534"/>
    </source>
</evidence>
<keyword evidence="3" id="KW-0808">Transferase</keyword>
<dbReference type="Pfam" id="PF13439">
    <property type="entry name" value="Glyco_transf_4"/>
    <property type="match status" value="1"/>
</dbReference>
<comment type="caution">
    <text evidence="3">The sequence shown here is derived from an EMBL/GenBank/DDBJ whole genome shotgun (WGS) entry which is preliminary data.</text>
</comment>
<proteinExistence type="predicted"/>
<dbReference type="AlphaFoldDB" id="A0A7J3YU63"/>
<dbReference type="Gene3D" id="3.40.50.2000">
    <property type="entry name" value="Glycogen Phosphorylase B"/>
    <property type="match status" value="2"/>
</dbReference>
<organism evidence="3">
    <name type="scientific">Ignisphaera aggregans</name>
    <dbReference type="NCBI Taxonomy" id="334771"/>
    <lineage>
        <taxon>Archaea</taxon>
        <taxon>Thermoproteota</taxon>
        <taxon>Thermoprotei</taxon>
        <taxon>Desulfurococcales</taxon>
        <taxon>Desulfurococcaceae</taxon>
        <taxon>Ignisphaera</taxon>
    </lineage>
</organism>
<dbReference type="InterPro" id="IPR028098">
    <property type="entry name" value="Glyco_trans_4-like_N"/>
</dbReference>
<gene>
    <name evidence="3" type="ORF">ENM70_00525</name>
</gene>
<name>A0A7J3YU63_9CREN</name>
<dbReference type="Pfam" id="PF00534">
    <property type="entry name" value="Glycos_transf_1"/>
    <property type="match status" value="1"/>
</dbReference>
<sequence>MKIALIRREYITHIDGVNRFIALLAEGLAKLGHTPVIVSWCYKDIARNELEQWFKEVHGLDSHIPIHTLKAKPCRGDPWLRIAWDWWTEGSRLLHEEGVDVVIVNGIIPLRFKPKIAVVHDIGLYHNLLYNFRSNLYLLVAKRLYKGYDRVICVSNKTKDEVKKVLDVDCSVIPIPMKLNLFKPVRYDERENVVVHIGTRPVKNPHISIDAIRILRRKGYNIKLVVVGPLTKLPEIEGVEYRYSIPEKDKLELLCRAKALIVPSSYEGFSYVTLEAMACGTPVVVSSAVPEEVVINGFNGVRVNSYSPEDYADALEMLLTGEELWLKLSINGQEFAKQFDYVEVARKYLNIVQEIS</sequence>
<feature type="domain" description="Glycosyltransferase subfamily 4-like N-terminal" evidence="2">
    <location>
        <begin position="14"/>
        <end position="174"/>
    </location>
</feature>